<reference evidence="3" key="2">
    <citation type="journal article" date="2021" name="PeerJ">
        <title>Extensive microbial diversity within the chicken gut microbiome revealed by metagenomics and culture.</title>
        <authorList>
            <person name="Gilroy R."/>
            <person name="Ravi A."/>
            <person name="Getino M."/>
            <person name="Pursley I."/>
            <person name="Horton D.L."/>
            <person name="Alikhan N.F."/>
            <person name="Baker D."/>
            <person name="Gharbi K."/>
            <person name="Hall N."/>
            <person name="Watson M."/>
            <person name="Adriaenssens E.M."/>
            <person name="Foster-Nyarko E."/>
            <person name="Jarju S."/>
            <person name="Secka A."/>
            <person name="Antonio M."/>
            <person name="Oren A."/>
            <person name="Chaudhuri R.R."/>
            <person name="La Ragione R."/>
            <person name="Hildebrand F."/>
            <person name="Pallen M.J."/>
        </authorList>
    </citation>
    <scope>NUCLEOTIDE SEQUENCE</scope>
    <source>
        <strain evidence="3">E3-2379</strain>
    </source>
</reference>
<evidence type="ECO:0000313" key="3">
    <source>
        <dbReference type="EMBL" id="MBO8463473.1"/>
    </source>
</evidence>
<dbReference type="Pfam" id="PF13529">
    <property type="entry name" value="Peptidase_C39_2"/>
    <property type="match status" value="1"/>
</dbReference>
<proteinExistence type="predicted"/>
<feature type="domain" description="Peptidase C39-like" evidence="2">
    <location>
        <begin position="131"/>
        <end position="264"/>
    </location>
</feature>
<keyword evidence="1" id="KW-0812">Transmembrane</keyword>
<evidence type="ECO:0000256" key="1">
    <source>
        <dbReference type="SAM" id="Phobius"/>
    </source>
</evidence>
<sequence length="292" mass="32842">MKRIDQTPNPKTYETKTPTKKIDYAIRGKRKKAKHPLTFLWIVVILCIILTLTTGKSEALLDSIENEIPLSPKTVKLKRYAKKHGLLLSDYPTELIELYERNPETKQFVFEYPLKKDNPPSATVDSIHTSSVPLLFQWDQRWGYEQYAGNFFGLTGCGPTCLSMVSIYLTGDMTMTPISMAKFAESNGYASNGNGSSWTLFSEGGVKLGFDVTEIPFVEKRIIDNLNVGNPIVAIMGPGDFTTTGHFIVLTGYKNGKIQINDPNSRKNSEKLWDLSKIKGQTRNLWVFRSAS</sequence>
<dbReference type="InterPro" id="IPR039564">
    <property type="entry name" value="Peptidase_C39-like"/>
</dbReference>
<organism evidence="3 4">
    <name type="scientific">Candidatus Scybalomonas excrementavium</name>
    <dbReference type="NCBI Taxonomy" id="2840943"/>
    <lineage>
        <taxon>Bacteria</taxon>
        <taxon>Bacillati</taxon>
        <taxon>Bacillota</taxon>
        <taxon>Clostridia</taxon>
        <taxon>Lachnospirales</taxon>
        <taxon>Lachnospiraceae</taxon>
        <taxon>Lachnospiraceae incertae sedis</taxon>
        <taxon>Candidatus Scybalomonas</taxon>
    </lineage>
</organism>
<protein>
    <submittedName>
        <fullName evidence="3">C39 family peptidase</fullName>
    </submittedName>
</protein>
<evidence type="ECO:0000313" key="4">
    <source>
        <dbReference type="Proteomes" id="UP000823618"/>
    </source>
</evidence>
<evidence type="ECO:0000259" key="2">
    <source>
        <dbReference type="Pfam" id="PF13529"/>
    </source>
</evidence>
<dbReference type="Gene3D" id="3.90.70.10">
    <property type="entry name" value="Cysteine proteinases"/>
    <property type="match status" value="1"/>
</dbReference>
<dbReference type="EMBL" id="JADIML010000164">
    <property type="protein sequence ID" value="MBO8463473.1"/>
    <property type="molecule type" value="Genomic_DNA"/>
</dbReference>
<gene>
    <name evidence="3" type="ORF">IAC13_06025</name>
</gene>
<dbReference type="AlphaFoldDB" id="A0A9D9N7L7"/>
<reference evidence="3" key="1">
    <citation type="submission" date="2020-10" db="EMBL/GenBank/DDBJ databases">
        <authorList>
            <person name="Gilroy R."/>
        </authorList>
    </citation>
    <scope>NUCLEOTIDE SEQUENCE</scope>
    <source>
        <strain evidence="3">E3-2379</strain>
    </source>
</reference>
<keyword evidence="1" id="KW-0472">Membrane</keyword>
<feature type="transmembrane region" description="Helical" evidence="1">
    <location>
        <begin position="37"/>
        <end position="55"/>
    </location>
</feature>
<name>A0A9D9N7L7_9FIRM</name>
<dbReference type="Proteomes" id="UP000823618">
    <property type="component" value="Unassembled WGS sequence"/>
</dbReference>
<comment type="caution">
    <text evidence="3">The sequence shown here is derived from an EMBL/GenBank/DDBJ whole genome shotgun (WGS) entry which is preliminary data.</text>
</comment>
<keyword evidence="1" id="KW-1133">Transmembrane helix</keyword>
<accession>A0A9D9N7L7</accession>